<sequence length="323" mass="36432">MEAIQELSACSVSVKWSIHVSAPPWLPALPSPPGRPALPAPPWPLALPAPPWLPSLPAPPWLPALPVLLHGRGGTFKVLNRTAMSASLVRKNTVRFELLEGLEMDRLNFSRKILQTVLGFQPLQLDYIFALPGRKVFEVVFTTFCAYELCVERFNSKKMVTPCLQKIQLTPLSERDVRTVTVLIYSERIKVEDTATWLSMHCTVLNTSLMRDEDGIKTGASKFQVRLKKDAEGNYHHLPSLIQLGPIRGYVFYNGQPKECRKFGSLDHIAANCELEICRHCKSKEHGSKDCQLPKKCNLCGAESHRFRDCPHAYSNKRNQQNH</sequence>
<dbReference type="GO" id="GO:0008270">
    <property type="term" value="F:zinc ion binding"/>
    <property type="evidence" value="ECO:0007669"/>
    <property type="project" value="InterPro"/>
</dbReference>
<accession>A0A673MD08</accession>
<dbReference type="InterPro" id="IPR001878">
    <property type="entry name" value="Znf_CCHC"/>
</dbReference>
<dbReference type="PANTHER" id="PTHR22639:SF3">
    <property type="entry name" value="ZINC FINGER CCHC DOMAIN-CONTAINING PROTEIN 3"/>
    <property type="match status" value="1"/>
</dbReference>
<dbReference type="InterPro" id="IPR057811">
    <property type="entry name" value="RBD_ZCCHC3_2nd"/>
</dbReference>
<dbReference type="PANTHER" id="PTHR22639">
    <property type="entry name" value="GAG-RELATED PROTEIN"/>
    <property type="match status" value="1"/>
</dbReference>
<dbReference type="Pfam" id="PF23058">
    <property type="entry name" value="RBD_ZCCHC3_2nd"/>
    <property type="match status" value="1"/>
</dbReference>
<evidence type="ECO:0000313" key="2">
    <source>
        <dbReference type="Ensembl" id="ENSSRHP00000085987.1"/>
    </source>
</evidence>
<feature type="domain" description="CCHC-type" evidence="1">
    <location>
        <begin position="259"/>
        <end position="275"/>
    </location>
</feature>
<dbReference type="GO" id="GO:0002218">
    <property type="term" value="P:activation of innate immune response"/>
    <property type="evidence" value="ECO:0007669"/>
    <property type="project" value="InterPro"/>
</dbReference>
<dbReference type="Ensembl" id="ENSSRHT00000088305.1">
    <property type="protein sequence ID" value="ENSSRHP00000085987.1"/>
    <property type="gene ID" value="ENSSRHG00000042536.1"/>
</dbReference>
<dbReference type="InterPro" id="IPR042509">
    <property type="entry name" value="ZCCHC3"/>
</dbReference>
<evidence type="ECO:0000313" key="3">
    <source>
        <dbReference type="Proteomes" id="UP000472270"/>
    </source>
</evidence>
<protein>
    <recommendedName>
        <fullName evidence="1">CCHC-type domain-containing protein</fullName>
    </recommendedName>
</protein>
<dbReference type="Gene3D" id="4.10.60.10">
    <property type="entry name" value="Zinc finger, CCHC-type"/>
    <property type="match status" value="1"/>
</dbReference>
<dbReference type="GO" id="GO:0003723">
    <property type="term" value="F:RNA binding"/>
    <property type="evidence" value="ECO:0007669"/>
    <property type="project" value="InterPro"/>
</dbReference>
<reference evidence="2" key="2">
    <citation type="submission" date="2025-09" db="UniProtKB">
        <authorList>
            <consortium name="Ensembl"/>
        </authorList>
    </citation>
    <scope>IDENTIFICATION</scope>
</reference>
<evidence type="ECO:0000259" key="1">
    <source>
        <dbReference type="SMART" id="SM00343"/>
    </source>
</evidence>
<reference evidence="2" key="1">
    <citation type="submission" date="2025-08" db="UniProtKB">
        <authorList>
            <consortium name="Ensembl"/>
        </authorList>
    </citation>
    <scope>IDENTIFICATION</scope>
</reference>
<keyword evidence="3" id="KW-1185">Reference proteome</keyword>
<feature type="domain" description="CCHC-type" evidence="1">
    <location>
        <begin position="296"/>
        <end position="312"/>
    </location>
</feature>
<name>A0A673MD08_9TELE</name>
<dbReference type="Proteomes" id="UP000472270">
    <property type="component" value="Unassembled WGS sequence"/>
</dbReference>
<proteinExistence type="predicted"/>
<dbReference type="AlphaFoldDB" id="A0A673MD08"/>
<organism evidence="2 3">
    <name type="scientific">Sinocyclocheilus rhinocerous</name>
    <dbReference type="NCBI Taxonomy" id="307959"/>
    <lineage>
        <taxon>Eukaryota</taxon>
        <taxon>Metazoa</taxon>
        <taxon>Chordata</taxon>
        <taxon>Craniata</taxon>
        <taxon>Vertebrata</taxon>
        <taxon>Euteleostomi</taxon>
        <taxon>Actinopterygii</taxon>
        <taxon>Neopterygii</taxon>
        <taxon>Teleostei</taxon>
        <taxon>Ostariophysi</taxon>
        <taxon>Cypriniformes</taxon>
        <taxon>Cyprinidae</taxon>
        <taxon>Cyprininae</taxon>
        <taxon>Sinocyclocheilus</taxon>
    </lineage>
</organism>
<dbReference type="Pfam" id="PF23057">
    <property type="entry name" value="RBD_ZCCHC3_1st"/>
    <property type="match status" value="1"/>
</dbReference>
<dbReference type="SMART" id="SM00343">
    <property type="entry name" value="ZnF_C2HC"/>
    <property type="match status" value="3"/>
</dbReference>
<dbReference type="InterPro" id="IPR057810">
    <property type="entry name" value="RBD_ZCCHC3_1st"/>
</dbReference>
<dbReference type="GO" id="GO:0003690">
    <property type="term" value="F:double-stranded DNA binding"/>
    <property type="evidence" value="ECO:0007669"/>
    <property type="project" value="InterPro"/>
</dbReference>
<feature type="domain" description="CCHC-type" evidence="1">
    <location>
        <begin position="277"/>
        <end position="293"/>
    </location>
</feature>